<dbReference type="InterPro" id="IPR004360">
    <property type="entry name" value="Glyas_Fos-R_dOase_dom"/>
</dbReference>
<keyword evidence="3" id="KW-1185">Reference proteome</keyword>
<evidence type="ECO:0000313" key="3">
    <source>
        <dbReference type="Proteomes" id="UP000051249"/>
    </source>
</evidence>
<reference evidence="2 3" key="1">
    <citation type="journal article" date="2015" name="Genome Announc.">
        <title>Expanding the biotechnology potential of lactobacilli through comparative genomics of 213 strains and associated genera.</title>
        <authorList>
            <person name="Sun Z."/>
            <person name="Harris H.M."/>
            <person name="McCann A."/>
            <person name="Guo C."/>
            <person name="Argimon S."/>
            <person name="Zhang W."/>
            <person name="Yang X."/>
            <person name="Jeffery I.B."/>
            <person name="Cooney J.C."/>
            <person name="Kagawa T.F."/>
            <person name="Liu W."/>
            <person name="Song Y."/>
            <person name="Salvetti E."/>
            <person name="Wrobel A."/>
            <person name="Rasinkangas P."/>
            <person name="Parkhill J."/>
            <person name="Rea M.C."/>
            <person name="O'Sullivan O."/>
            <person name="Ritari J."/>
            <person name="Douillard F.P."/>
            <person name="Paul Ross R."/>
            <person name="Yang R."/>
            <person name="Briner A.E."/>
            <person name="Felis G.E."/>
            <person name="de Vos W.M."/>
            <person name="Barrangou R."/>
            <person name="Klaenhammer T.R."/>
            <person name="Caufield P.W."/>
            <person name="Cui Y."/>
            <person name="Zhang H."/>
            <person name="O'Toole P.W."/>
        </authorList>
    </citation>
    <scope>NUCLEOTIDE SEQUENCE [LARGE SCALE GENOMIC DNA]</scope>
    <source>
        <strain evidence="2 3">DSM 23026</strain>
    </source>
</reference>
<gene>
    <name evidence="2" type="ORF">IV88_GL001424</name>
</gene>
<dbReference type="InterPro" id="IPR029068">
    <property type="entry name" value="Glyas_Bleomycin-R_OHBP_Dase"/>
</dbReference>
<dbReference type="PATRIC" id="fig|480391.4.peg.1448"/>
<feature type="domain" description="VOC" evidence="1">
    <location>
        <begin position="5"/>
        <end position="124"/>
    </location>
</feature>
<dbReference type="SUPFAM" id="SSF54593">
    <property type="entry name" value="Glyoxalase/Bleomycin resistance protein/Dihydroxybiphenyl dioxygenase"/>
    <property type="match status" value="1"/>
</dbReference>
<dbReference type="PROSITE" id="PS51819">
    <property type="entry name" value="VOC"/>
    <property type="match status" value="1"/>
</dbReference>
<dbReference type="EMBL" id="JQCQ01000005">
    <property type="protein sequence ID" value="KRO25889.1"/>
    <property type="molecule type" value="Genomic_DNA"/>
</dbReference>
<dbReference type="OrthoDB" id="9802805at2"/>
<organism evidence="2 3">
    <name type="scientific">Pediococcus argentinicus</name>
    <dbReference type="NCBI Taxonomy" id="480391"/>
    <lineage>
        <taxon>Bacteria</taxon>
        <taxon>Bacillati</taxon>
        <taxon>Bacillota</taxon>
        <taxon>Bacilli</taxon>
        <taxon>Lactobacillales</taxon>
        <taxon>Lactobacillaceae</taxon>
        <taxon>Pediococcus</taxon>
    </lineage>
</organism>
<comment type="caution">
    <text evidence="2">The sequence shown here is derived from an EMBL/GenBank/DDBJ whole genome shotgun (WGS) entry which is preliminary data.</text>
</comment>
<dbReference type="PANTHER" id="PTHR21366">
    <property type="entry name" value="GLYOXALASE FAMILY PROTEIN"/>
    <property type="match status" value="1"/>
</dbReference>
<protein>
    <recommendedName>
        <fullName evidence="1">VOC domain-containing protein</fullName>
    </recommendedName>
</protein>
<dbReference type="Pfam" id="PF00903">
    <property type="entry name" value="Glyoxalase"/>
    <property type="match status" value="1"/>
</dbReference>
<proteinExistence type="predicted"/>
<dbReference type="PANTHER" id="PTHR21366:SF31">
    <property type="entry name" value="METALLOTHIOL TRANSFERASE FOSB"/>
    <property type="match status" value="1"/>
</dbReference>
<dbReference type="AlphaFoldDB" id="A0A0R2NJC1"/>
<evidence type="ECO:0000259" key="1">
    <source>
        <dbReference type="PROSITE" id="PS51819"/>
    </source>
</evidence>
<evidence type="ECO:0000313" key="2">
    <source>
        <dbReference type="EMBL" id="KRO25889.1"/>
    </source>
</evidence>
<dbReference type="Proteomes" id="UP000051249">
    <property type="component" value="Unassembled WGS sequence"/>
</dbReference>
<dbReference type="InterPro" id="IPR037523">
    <property type="entry name" value="VOC_core"/>
</dbReference>
<dbReference type="RefSeq" id="WP_057798277.1">
    <property type="nucleotide sequence ID" value="NZ_BJZZ01000005.1"/>
</dbReference>
<name>A0A0R2NJC1_9LACO</name>
<sequence length="124" mass="13992">MNIRDIDHITITVSDVARSERFYHEVFDMPILEDTEHPGVMAGKQRIYFVLSDNQPKFHADKPTTGAIDLCVIAKDPMESIVNHLKSYFVPILEGPSKKEAAHGEVTSIIIQDPDKNLIEVANY</sequence>
<dbReference type="InterPro" id="IPR050383">
    <property type="entry name" value="GlyoxalaseI/FosfomycinResist"/>
</dbReference>
<dbReference type="Gene3D" id="3.10.180.10">
    <property type="entry name" value="2,3-Dihydroxybiphenyl 1,2-Dioxygenase, domain 1"/>
    <property type="match status" value="1"/>
</dbReference>
<accession>A0A0R2NJC1</accession>